<gene>
    <name evidence="1" type="ORF">SEA_BING_19</name>
</gene>
<accession>A0A2L1IW75</accession>
<evidence type="ECO:0000313" key="1">
    <source>
        <dbReference type="EMBL" id="AVD99441.1"/>
    </source>
</evidence>
<reference evidence="2" key="1">
    <citation type="submission" date="2018-01" db="EMBL/GenBank/DDBJ databases">
        <authorList>
            <person name="Wardenburg K.E."/>
            <person name="Rana S."/>
            <person name="Felix E."/>
            <person name="Puentes R.J."/>
            <person name="Shaffer C.D."/>
            <person name="Weston-Hafer K.A."/>
            <person name="Russell D.A."/>
            <person name="Pope W.H."/>
            <person name="Jacobs-Sera D."/>
            <person name="Hendrix R.W."/>
            <person name="Hatfull G.F."/>
        </authorList>
    </citation>
    <scope>NUCLEOTIDE SEQUENCE [LARGE SCALE GENOMIC DNA]</scope>
</reference>
<proteinExistence type="predicted"/>
<name>A0A2L1IW75_9CAUD</name>
<dbReference type="EMBL" id="MG757154">
    <property type="protein sequence ID" value="AVD99441.1"/>
    <property type="molecule type" value="Genomic_DNA"/>
</dbReference>
<sequence length="262" mass="29124">MARLEWNTPGNRLYEAGIDRGVLYVEGQAGVAWSGLTSVEMAPTGGGSKSYYLDGNKYLLVSAAEEFGATINAFTYPEQFALCDGSSQPRPGLRLTQQRRKTFGFSYRTMVGSDQNGDLGYKIHLVYNALADPTQRSYSTISDSTEPIEFSWSITTKPPVIPGYKRTSHVEIDSRTTDIQVMELVESVLYGDDENTARLPSFAELVEMYDAYFVFVVTDNGDQTYTISGPDEAIQALGEDYLMFDWPTVIPVDEYTYTISDG</sequence>
<organism evidence="1 2">
    <name type="scientific">Streptomyces phage Bing</name>
    <dbReference type="NCBI Taxonomy" id="2079427"/>
    <lineage>
        <taxon>Viruses</taxon>
        <taxon>Duplodnaviria</taxon>
        <taxon>Heunggongvirae</taxon>
        <taxon>Uroviricota</taxon>
        <taxon>Caudoviricetes</taxon>
        <taxon>Bingvirus</taxon>
        <taxon>Bingvirus bing</taxon>
    </lineage>
</organism>
<keyword evidence="2" id="KW-1185">Reference proteome</keyword>
<evidence type="ECO:0000313" key="2">
    <source>
        <dbReference type="Proteomes" id="UP000241360"/>
    </source>
</evidence>
<dbReference type="OrthoDB" id="9925at10239"/>
<dbReference type="Proteomes" id="UP000241360">
    <property type="component" value="Segment"/>
</dbReference>
<protein>
    <submittedName>
        <fullName evidence="1">Major tail protein</fullName>
    </submittedName>
</protein>